<proteinExistence type="predicted"/>
<dbReference type="RefSeq" id="WP_089758744.1">
    <property type="nucleotide sequence ID" value="NZ_BKAT01000022.1"/>
</dbReference>
<organism evidence="2 3">
    <name type="scientific">Chitinophaga terrae</name>
    <name type="common">ex Kim and Jung 2007</name>
    <dbReference type="NCBI Taxonomy" id="408074"/>
    <lineage>
        <taxon>Bacteria</taxon>
        <taxon>Pseudomonadati</taxon>
        <taxon>Bacteroidota</taxon>
        <taxon>Chitinophagia</taxon>
        <taxon>Chitinophagales</taxon>
        <taxon>Chitinophagaceae</taxon>
        <taxon>Chitinophaga</taxon>
    </lineage>
</organism>
<dbReference type="AlphaFoldDB" id="A0A1H3Y5N3"/>
<feature type="transmembrane region" description="Helical" evidence="1">
    <location>
        <begin position="63"/>
        <end position="85"/>
    </location>
</feature>
<keyword evidence="1" id="KW-0812">Transmembrane</keyword>
<name>A0A1H3Y5N3_9BACT</name>
<accession>A0A1H3Y5N3</accession>
<evidence type="ECO:0000313" key="2">
    <source>
        <dbReference type="EMBL" id="SEA06893.1"/>
    </source>
</evidence>
<reference evidence="3" key="1">
    <citation type="submission" date="2016-10" db="EMBL/GenBank/DDBJ databases">
        <authorList>
            <person name="Varghese N."/>
            <person name="Submissions S."/>
        </authorList>
    </citation>
    <scope>NUCLEOTIDE SEQUENCE [LARGE SCALE GENOMIC DNA]</scope>
    <source>
        <strain evidence="3">DSM 23920</strain>
    </source>
</reference>
<feature type="transmembrane region" description="Helical" evidence="1">
    <location>
        <begin position="7"/>
        <end position="28"/>
    </location>
</feature>
<evidence type="ECO:0000256" key="1">
    <source>
        <dbReference type="SAM" id="Phobius"/>
    </source>
</evidence>
<keyword evidence="1" id="KW-0472">Membrane</keyword>
<dbReference type="Proteomes" id="UP000199656">
    <property type="component" value="Unassembled WGS sequence"/>
</dbReference>
<dbReference type="EMBL" id="FNRL01000002">
    <property type="protein sequence ID" value="SEA06893.1"/>
    <property type="molecule type" value="Genomic_DNA"/>
</dbReference>
<evidence type="ECO:0000313" key="3">
    <source>
        <dbReference type="Proteomes" id="UP000199656"/>
    </source>
</evidence>
<feature type="transmembrane region" description="Helical" evidence="1">
    <location>
        <begin position="34"/>
        <end position="56"/>
    </location>
</feature>
<gene>
    <name evidence="2" type="ORF">SAMN05660909_00707</name>
</gene>
<protein>
    <submittedName>
        <fullName evidence="2">Uncharacterized protein</fullName>
    </submittedName>
</protein>
<keyword evidence="3" id="KW-1185">Reference proteome</keyword>
<dbReference type="STRING" id="408074.SAMN05660909_00707"/>
<keyword evidence="1" id="KW-1133">Transmembrane helix</keyword>
<sequence>MSSFTRLLLIFVAIPIVVILIGGLLAGLEGMLEALIFAGFLLVVYLVAALICFILDHRDAGKALLLSAGIILLIGLSTCGIMLGMS</sequence>